<dbReference type="InterPro" id="IPR009056">
    <property type="entry name" value="Cyt_c-like_dom"/>
</dbReference>
<keyword evidence="2" id="KW-0732">Signal</keyword>
<dbReference type="HOGENOM" id="CLU_230981_0_0_7"/>
<protein>
    <submittedName>
        <fullName evidence="6">Cytochrome C family protein</fullName>
    </submittedName>
</protein>
<dbReference type="Pfam" id="PF09698">
    <property type="entry name" value="GSu_C4xC__C2xCH"/>
    <property type="match status" value="8"/>
</dbReference>
<evidence type="ECO:0000313" key="7">
    <source>
        <dbReference type="Proteomes" id="UP000006695"/>
    </source>
</evidence>
<dbReference type="EMBL" id="CP000698">
    <property type="protein sequence ID" value="ABQ24336.1"/>
    <property type="molecule type" value="Genomic_DNA"/>
</dbReference>
<dbReference type="GO" id="GO:0009055">
    <property type="term" value="F:electron transfer activity"/>
    <property type="evidence" value="ECO:0007669"/>
    <property type="project" value="InterPro"/>
</dbReference>
<dbReference type="PANTHER" id="PTHR35038:SF6">
    <property type="entry name" value="SURFACE LOCALIZED DECAHEME CYTOCHROME C LIPOPROTEIN"/>
    <property type="match status" value="1"/>
</dbReference>
<evidence type="ECO:0000256" key="4">
    <source>
        <dbReference type="PROSITE-ProRule" id="PRU00433"/>
    </source>
</evidence>
<proteinExistence type="predicted"/>
<dbReference type="InterPro" id="IPR051829">
    <property type="entry name" value="Multiheme_Cytochr_ET"/>
</dbReference>
<dbReference type="PROSITE" id="PS51007">
    <property type="entry name" value="CYTC"/>
    <property type="match status" value="1"/>
</dbReference>
<dbReference type="GO" id="GO:0020037">
    <property type="term" value="F:heme binding"/>
    <property type="evidence" value="ECO:0007669"/>
    <property type="project" value="InterPro"/>
</dbReference>
<evidence type="ECO:0000313" key="6">
    <source>
        <dbReference type="EMBL" id="ABQ24336.1"/>
    </source>
</evidence>
<evidence type="ECO:0000256" key="1">
    <source>
        <dbReference type="ARBA" id="ARBA00022723"/>
    </source>
</evidence>
<feature type="domain" description="Cytochrome c" evidence="5">
    <location>
        <begin position="406"/>
        <end position="514"/>
    </location>
</feature>
<dbReference type="KEGG" id="gur:Gura_0120"/>
<reference evidence="6 7" key="1">
    <citation type="submission" date="2007-05" db="EMBL/GenBank/DDBJ databases">
        <title>Complete sequence of Geobacter uraniireducens Rf4.</title>
        <authorList>
            <consortium name="US DOE Joint Genome Institute"/>
            <person name="Copeland A."/>
            <person name="Lucas S."/>
            <person name="Lapidus A."/>
            <person name="Barry K."/>
            <person name="Detter J.C."/>
            <person name="Glavina del Rio T."/>
            <person name="Hammon N."/>
            <person name="Israni S."/>
            <person name="Dalin E."/>
            <person name="Tice H."/>
            <person name="Pitluck S."/>
            <person name="Chertkov O."/>
            <person name="Brettin T."/>
            <person name="Bruce D."/>
            <person name="Han C."/>
            <person name="Schmutz J."/>
            <person name="Larimer F."/>
            <person name="Land M."/>
            <person name="Hauser L."/>
            <person name="Kyrpides N."/>
            <person name="Mikhailova N."/>
            <person name="Shelobolina E."/>
            <person name="Aklujkar M."/>
            <person name="Lovley D."/>
            <person name="Richardson P."/>
        </authorList>
    </citation>
    <scope>NUCLEOTIDE SEQUENCE [LARGE SCALE GENOMIC DNA]</scope>
    <source>
        <strain evidence="6 7">Rf4</strain>
    </source>
</reference>
<dbReference type="NCBIfam" id="TIGR01904">
    <property type="entry name" value="GSu_C4xC__C2xCH"/>
    <property type="match status" value="12"/>
</dbReference>
<gene>
    <name evidence="6" type="ordered locus">Gura_0120</name>
</gene>
<keyword evidence="4" id="KW-0349">Heme</keyword>
<dbReference type="Gene3D" id="3.90.10.10">
    <property type="entry name" value="Cytochrome C3"/>
    <property type="match status" value="2"/>
</dbReference>
<dbReference type="GO" id="GO:0046872">
    <property type="term" value="F:metal ion binding"/>
    <property type="evidence" value="ECO:0007669"/>
    <property type="project" value="UniProtKB-KW"/>
</dbReference>
<evidence type="ECO:0000256" key="3">
    <source>
        <dbReference type="ARBA" id="ARBA00023004"/>
    </source>
</evidence>
<evidence type="ECO:0000259" key="5">
    <source>
        <dbReference type="PROSITE" id="PS51007"/>
    </source>
</evidence>
<dbReference type="InterPro" id="IPR036280">
    <property type="entry name" value="Multihaem_cyt_sf"/>
</dbReference>
<dbReference type="RefSeq" id="WP_011937065.1">
    <property type="nucleotide sequence ID" value="NC_009483.1"/>
</dbReference>
<dbReference type="OrthoDB" id="9810317at2"/>
<sequence>MNKRTAVRVRSTKLWLGQQFALLLLLLITASSAWGAEMVTNGIFNGSTGWTFGTATYDSATTRTGGSGSAKVATTRNVTTSGTVTQTVSIPAGSTINTVSLYSQLTTSSEAVGDNISVSLRYADSSTVNILSTGELTNSSWALRNAAPAVVLAQNVNQIIITLTSRGGSPVGSTASLWVDELSISYTPSVNNTIAGAMSFFGATDKQISVQVAFSGDDNNDNSCVIMYGTSPGSYPNAAPAPVKGAGLYSTTVSGLTPNTTYYFQATFSDGDGVTGSPVTGSLATNPPLSDPLLHNSINLGAKYWSASSGWGIVGGQYGEFTCATCHNRNTANVKRVVESIPATIGAAVLKPVKFNNVTAFGSDAGGHTTSARICEVCHTQTAVHKYNQTTGDLNHKSANLTDCTSCHAHGKAFGASCNTCHGYPPINATLGTDGLASPATGVLGAGEAGAHATHVNARGMTCETCHQGYTANPMGNQHIEFGFNINGGTIAGFKGTFNGGDFAVKTPYATYSGASTYAGTTVTMATGNNNTCSNLYCHGGYSGSNGSMMVPSWTSGAAAKACGACHATTQAAPPTSGNHARHTGTAAGYMGIACSDCHGTLPADNGHVNGNVVTKLNPASKLRANATYKSFANQSSAALSYGTCSVYCHSTVQTADASAVATPSVTPAWGGAPFVSCDTSACHGNPPANANHATHVNAGYDCVICHSTAGKDTAKHADYNIDVAFSGVAGSGTYSQATNTPGNGFGTCSATYCHSGAATAPSWNGATMPTDCTGCHGNEVTAATKLSGAHNAHLNNTNQGGAFKCSSCHAPTITNTDNRTITNSALHVDGMVNYSGLYAGKNRTCSTFYCHSNGKGGAPVTALPAWTSGTTLGCNGCHGTTGNTSGMPSPDAVGVNSHVKHLPTQDTAKCVYCHDTTVNSASEIITGSQHINNARNVRFSKPSTFTNNSGAYNAGARTCSTTYCHGTAASDAWGTAGPLACNKCHDSSNALPGAHVIHYNTATVATGLYGAVPGSSSQSSTAYQFACSACHGTDTNAHADMPRTAVSDATIFFGFSSAGRGASANTAYVRQATGSTDTKGFKWTNGGNANCTATYCHSNGRGSNGVSATVNWGITARDASCATCHGNATTTIAGTNPATTPNMLSGAHKSHIGNASAGGSFTCTDCHANTLTSATAIATNAYGKHVNKFVDYSGAYAGKTRTCSTFYCHSNGKGGVPVTAIPAWNSGGTLGCNGCHGTTGNTSGMPSPDAVGINSHVKHLPTQDTAKCVYCHDTTVNGTNAVIAGSTHLNKTRDVRFSKPSTFTNNSGAYNAGARTCSATYCHGSAASDAWGTAGPLACNKCHDASNALPGAHGIHYNTTTVATGLYGAAPGSSSQSTTAYQFACSACHGTDTGKHADMPMTAVSDATVFFSFSSAGRGASANSAYTRPATGSVDGKSFKWTTGNNANCTATYCHSNGRGSNGVSTTVNWGITARDASCATCHGNATTTIAGTNPATTPNMLSGAHKSHIGNASAGGGFACTDCHANTLTSATAIATNAYGKHVNKFVDYSGAYAGKNKSCSTFTCHSNGKSGAPLVSVTTTATWNSGSTLDCSGCHGSTSANLSTGNHAAHILKGATCANCHWNTTQANNTIASVAQHINRTIGVNQGSTYNTVAVNFTGTTSCSGISCHSSGKFTAQAATWGSASLGCDGCHPLANLSAAHTTHAGLLNLASQVAFYSYTANKSSGVEGTPVKYGFGCANCHPTGPTAEATYHLNGTIEVQLDAASGGTYAGSLRKLNTGSAVYNSGSDKSCDLVYCHSDGKNAMVSGLNGHAPAWTTTFATLGGDRCAKCHGNSPQTAAHDAHQVGLHYNNVFNGTSGKLAAAASGNSSHGVPGQSTTITCNTCHYKTMTVSGNDQNALCNTCHTKGVNGALVKGNARIADFTFHVNGKKEIAFPTTPLKVISKAQLRTGSFSNYSGLWSRNGSNYKTGTTAFDTAKVALSDSMYNAGTATCSNISCHNLRAGQTVVWTDTTITCTSCHTKL</sequence>
<evidence type="ECO:0000256" key="2">
    <source>
        <dbReference type="ARBA" id="ARBA00022729"/>
    </source>
</evidence>
<dbReference type="Proteomes" id="UP000006695">
    <property type="component" value="Chromosome"/>
</dbReference>
<keyword evidence="1 4" id="KW-0479">Metal-binding</keyword>
<dbReference type="InterPro" id="IPR010176">
    <property type="entry name" value="C4xCH_C2xCH_motif_GEOSU"/>
</dbReference>
<dbReference type="SUPFAM" id="SSF48695">
    <property type="entry name" value="Multiheme cytochromes"/>
    <property type="match status" value="6"/>
</dbReference>
<accession>A5GDL2</accession>
<organism evidence="6 7">
    <name type="scientific">Geotalea uraniireducens (strain Rf4)</name>
    <name type="common">Geobacter uraniireducens</name>
    <dbReference type="NCBI Taxonomy" id="351605"/>
    <lineage>
        <taxon>Bacteria</taxon>
        <taxon>Pseudomonadati</taxon>
        <taxon>Thermodesulfobacteriota</taxon>
        <taxon>Desulfuromonadia</taxon>
        <taxon>Geobacterales</taxon>
        <taxon>Geobacteraceae</taxon>
        <taxon>Geotalea</taxon>
    </lineage>
</organism>
<keyword evidence="7" id="KW-1185">Reference proteome</keyword>
<dbReference type="GO" id="GO:0016491">
    <property type="term" value="F:oxidoreductase activity"/>
    <property type="evidence" value="ECO:0007669"/>
    <property type="project" value="TreeGrafter"/>
</dbReference>
<name>A5GDL2_GEOUR</name>
<dbReference type="PANTHER" id="PTHR35038">
    <property type="entry name" value="DISSIMILATORY SULFITE REDUCTASE SIRA"/>
    <property type="match status" value="1"/>
</dbReference>
<keyword evidence="3 4" id="KW-0408">Iron</keyword>